<protein>
    <submittedName>
        <fullName evidence="3">Uncharacterized protein</fullName>
    </submittedName>
</protein>
<organism evidence="3 4">
    <name type="scientific">Boletus reticuloceps</name>
    <dbReference type="NCBI Taxonomy" id="495285"/>
    <lineage>
        <taxon>Eukaryota</taxon>
        <taxon>Fungi</taxon>
        <taxon>Dikarya</taxon>
        <taxon>Basidiomycota</taxon>
        <taxon>Agaricomycotina</taxon>
        <taxon>Agaricomycetes</taxon>
        <taxon>Agaricomycetidae</taxon>
        <taxon>Boletales</taxon>
        <taxon>Boletineae</taxon>
        <taxon>Boletaceae</taxon>
        <taxon>Boletoideae</taxon>
        <taxon>Boletus</taxon>
    </lineage>
</organism>
<evidence type="ECO:0000313" key="3">
    <source>
        <dbReference type="EMBL" id="KAG6381573.1"/>
    </source>
</evidence>
<feature type="transmembrane region" description="Helical" evidence="2">
    <location>
        <begin position="12"/>
        <end position="31"/>
    </location>
</feature>
<comment type="caution">
    <text evidence="3">The sequence shown here is derived from an EMBL/GenBank/DDBJ whole genome shotgun (WGS) entry which is preliminary data.</text>
</comment>
<dbReference type="Proteomes" id="UP000683000">
    <property type="component" value="Unassembled WGS sequence"/>
</dbReference>
<evidence type="ECO:0000256" key="2">
    <source>
        <dbReference type="SAM" id="Phobius"/>
    </source>
</evidence>
<gene>
    <name evidence="3" type="ORF">JVT61DRAFT_167</name>
</gene>
<name>A0A8I3AFJ4_9AGAM</name>
<sequence length="169" mass="18836">MRERLEKAYCHFALAMQTGAFVQLIILFVAICSRMSVLSSQLEEALQLGIFACDRLMVIIHSTGMHATTPQQLPSEPETSYPSHTGHSDVPSEDTGRPVSRCEPIDTSIFVVEALSKKTEATLEMRVTPTPSQLTNDRKVTVKDAQKARLKKAKKKFDEIDEIFGFCCS</sequence>
<evidence type="ECO:0000313" key="4">
    <source>
        <dbReference type="Proteomes" id="UP000683000"/>
    </source>
</evidence>
<keyword evidence="2" id="KW-0812">Transmembrane</keyword>
<evidence type="ECO:0000256" key="1">
    <source>
        <dbReference type="SAM" id="MobiDB-lite"/>
    </source>
</evidence>
<keyword evidence="2" id="KW-0472">Membrane</keyword>
<dbReference type="EMBL" id="JAGFBS010000001">
    <property type="protein sequence ID" value="KAG6381573.1"/>
    <property type="molecule type" value="Genomic_DNA"/>
</dbReference>
<dbReference type="OrthoDB" id="114080at2759"/>
<dbReference type="AlphaFoldDB" id="A0A8I3AFJ4"/>
<keyword evidence="2" id="KW-1133">Transmembrane helix</keyword>
<proteinExistence type="predicted"/>
<accession>A0A8I3AFJ4</accession>
<keyword evidence="4" id="KW-1185">Reference proteome</keyword>
<reference evidence="3" key="1">
    <citation type="submission" date="2021-03" db="EMBL/GenBank/DDBJ databases">
        <title>Evolutionary innovations through gain and loss of genes in the ectomycorrhizal Boletales.</title>
        <authorList>
            <person name="Wu G."/>
            <person name="Miyauchi S."/>
            <person name="Morin E."/>
            <person name="Yang Z.-L."/>
            <person name="Xu J."/>
            <person name="Martin F.M."/>
        </authorList>
    </citation>
    <scope>NUCLEOTIDE SEQUENCE</scope>
    <source>
        <strain evidence="3">BR01</strain>
    </source>
</reference>
<feature type="region of interest" description="Disordered" evidence="1">
    <location>
        <begin position="67"/>
        <end position="99"/>
    </location>
</feature>
<feature type="compositionally biased region" description="Polar residues" evidence="1">
    <location>
        <begin position="67"/>
        <end position="85"/>
    </location>
</feature>